<dbReference type="EMBL" id="FOOX01000024">
    <property type="protein sequence ID" value="SFH32170.1"/>
    <property type="molecule type" value="Genomic_DNA"/>
</dbReference>
<protein>
    <submittedName>
        <fullName evidence="1">Uncharacterized protein</fullName>
    </submittedName>
</protein>
<dbReference type="AlphaFoldDB" id="A0A1I2Z395"/>
<dbReference type="Proteomes" id="UP000199337">
    <property type="component" value="Unassembled WGS sequence"/>
</dbReference>
<evidence type="ECO:0000313" key="2">
    <source>
        <dbReference type="Proteomes" id="UP000199337"/>
    </source>
</evidence>
<gene>
    <name evidence="1" type="ORF">SAMN05660649_04738</name>
</gene>
<organism evidence="1 2">
    <name type="scientific">Desulfotruncus arcticus DSM 17038</name>
    <dbReference type="NCBI Taxonomy" id="1121424"/>
    <lineage>
        <taxon>Bacteria</taxon>
        <taxon>Bacillati</taxon>
        <taxon>Bacillota</taxon>
        <taxon>Clostridia</taxon>
        <taxon>Eubacteriales</taxon>
        <taxon>Desulfallaceae</taxon>
        <taxon>Desulfotruncus</taxon>
    </lineage>
</organism>
<proteinExistence type="predicted"/>
<evidence type="ECO:0000313" key="1">
    <source>
        <dbReference type="EMBL" id="SFH32170.1"/>
    </source>
</evidence>
<accession>A0A1I2Z395</accession>
<keyword evidence="2" id="KW-1185">Reference proteome</keyword>
<reference evidence="2" key="1">
    <citation type="submission" date="2016-10" db="EMBL/GenBank/DDBJ databases">
        <authorList>
            <person name="Varghese N."/>
            <person name="Submissions S."/>
        </authorList>
    </citation>
    <scope>NUCLEOTIDE SEQUENCE [LARGE SCALE GENOMIC DNA]</scope>
    <source>
        <strain evidence="2">DSM 17038</strain>
    </source>
</reference>
<name>A0A1I2Z395_9FIRM</name>
<sequence length="65" mass="7478">MAHIEKNLPEQVKVSLNFYTQLARSQAIIVSLSLFLDYPFGEFVGVYYPNRSTLIDDAFFLFEGI</sequence>